<evidence type="ECO:0000256" key="8">
    <source>
        <dbReference type="ARBA" id="ARBA00022889"/>
    </source>
</evidence>
<feature type="domain" description="Cadherin" evidence="14">
    <location>
        <begin position="531"/>
        <end position="644"/>
    </location>
</feature>
<evidence type="ECO:0000256" key="3">
    <source>
        <dbReference type="ARBA" id="ARBA00022692"/>
    </source>
</evidence>
<proteinExistence type="predicted"/>
<dbReference type="GO" id="GO:0005509">
    <property type="term" value="F:calcium ion binding"/>
    <property type="evidence" value="ECO:0007669"/>
    <property type="project" value="UniProtKB-UniRule"/>
</dbReference>
<dbReference type="PROSITE" id="PS50268">
    <property type="entry name" value="CADHERIN_2"/>
    <property type="match status" value="10"/>
</dbReference>
<evidence type="ECO:0000256" key="5">
    <source>
        <dbReference type="ARBA" id="ARBA00022729"/>
    </source>
</evidence>
<gene>
    <name evidence="15" type="ORF">TCLT_LOCUS7460</name>
</gene>
<reference evidence="15 16" key="2">
    <citation type="submission" date="2018-11" db="EMBL/GenBank/DDBJ databases">
        <authorList>
            <consortium name="Pathogen Informatics"/>
        </authorList>
    </citation>
    <scope>NUCLEOTIDE SEQUENCE [LARGE SCALE GENOMIC DNA]</scope>
</reference>
<evidence type="ECO:0000313" key="15">
    <source>
        <dbReference type="EMBL" id="VDN04918.1"/>
    </source>
</evidence>
<dbReference type="FunFam" id="2.60.40.60:FF:000007">
    <property type="entry name" value="Protocadherin alpha 2"/>
    <property type="match status" value="1"/>
</dbReference>
<evidence type="ECO:0000256" key="10">
    <source>
        <dbReference type="ARBA" id="ARBA00023136"/>
    </source>
</evidence>
<evidence type="ECO:0000313" key="17">
    <source>
        <dbReference type="WBParaSite" id="TCLT_0000747101-mRNA-1"/>
    </source>
</evidence>
<feature type="domain" description="Cadherin" evidence="14">
    <location>
        <begin position="23"/>
        <end position="88"/>
    </location>
</feature>
<dbReference type="Pfam" id="PF00028">
    <property type="entry name" value="Cadherin"/>
    <property type="match status" value="6"/>
</dbReference>
<evidence type="ECO:0000313" key="16">
    <source>
        <dbReference type="Proteomes" id="UP000276776"/>
    </source>
</evidence>
<keyword evidence="3 13" id="KW-0812">Transmembrane</keyword>
<dbReference type="GO" id="GO:0005886">
    <property type="term" value="C:plasma membrane"/>
    <property type="evidence" value="ECO:0007669"/>
    <property type="project" value="UniProtKB-SubCell"/>
</dbReference>
<keyword evidence="8" id="KW-0130">Cell adhesion</keyword>
<dbReference type="GO" id="GO:0007156">
    <property type="term" value="P:homophilic cell adhesion via plasma membrane adhesion molecules"/>
    <property type="evidence" value="ECO:0007669"/>
    <property type="project" value="InterPro"/>
</dbReference>
<feature type="domain" description="Cadherin" evidence="14">
    <location>
        <begin position="1047"/>
        <end position="1149"/>
    </location>
</feature>
<evidence type="ECO:0000256" key="7">
    <source>
        <dbReference type="ARBA" id="ARBA00022837"/>
    </source>
</evidence>
<dbReference type="Pfam" id="PF25374">
    <property type="entry name" value="Cadherin_FAT4_N"/>
    <property type="match status" value="1"/>
</dbReference>
<dbReference type="WBParaSite" id="TCLT_0000747101-mRNA-1">
    <property type="protein sequence ID" value="TCLT_0000747101-mRNA-1"/>
    <property type="gene ID" value="TCLT_0000747101"/>
</dbReference>
<keyword evidence="9 13" id="KW-1133">Transmembrane helix</keyword>
<dbReference type="PRINTS" id="PR00205">
    <property type="entry name" value="CADHERIN"/>
</dbReference>
<dbReference type="PROSITE" id="PS00232">
    <property type="entry name" value="CADHERIN_1"/>
    <property type="match status" value="2"/>
</dbReference>
<organism evidence="17">
    <name type="scientific">Thelazia callipaeda</name>
    <name type="common">Oriental eyeworm</name>
    <name type="synonym">Parasitic nematode</name>
    <dbReference type="NCBI Taxonomy" id="103827"/>
    <lineage>
        <taxon>Eukaryota</taxon>
        <taxon>Metazoa</taxon>
        <taxon>Ecdysozoa</taxon>
        <taxon>Nematoda</taxon>
        <taxon>Chromadorea</taxon>
        <taxon>Rhabditida</taxon>
        <taxon>Spirurina</taxon>
        <taxon>Spiruromorpha</taxon>
        <taxon>Thelazioidea</taxon>
        <taxon>Thelaziidae</taxon>
        <taxon>Thelazia</taxon>
    </lineage>
</organism>
<keyword evidence="11" id="KW-0325">Glycoprotein</keyword>
<feature type="domain" description="Cadherin" evidence="14">
    <location>
        <begin position="1167"/>
        <end position="1249"/>
    </location>
</feature>
<sequence>MIHFVADVPKGTLIGYIGLEPNLSYRLNGHNELVTVNIKSGEIYTTAPLDRETITSNGTIILMLTAEPLALIAIRINVLDINDNSPVFPSKYQNVSIVESAMVGNRIRLQSASDIDFAENGTIKNYELQAGSEFFKLVRSSIGNDRDILLIELLTKLDREQKDLFIFNITAYDGGNPTRSGYCTVYVNVLDANDNPPEFRQSHYDIYLNGSALVDSEILQVQATDVDLGENGRIRYHLIQNPWNSFQIHPDNGIISFQLGASLQHTTLVSSKEGYLQHCAETCVLAVEAEDYGEPKLAGRTLVYIHQTDTNLHDPEIIFRTYPADAEFISVSHATSIGSTIAIITANDRDSGQNVHISIIAGNSEKYFRLESGNNYGILRLNRSVDDELITQFSLTFRATDNGIPQRSVERTLIIFALSANDDHLPVLAEKLIKVSILEDSPVGSFVAAVRTSTQENLLHFSIIDGDKSDHLFTIGENTGIIITSEQWPNRTKWKYEFEVMVRRVAPSDKFSVGKVQVAIIDVNNHKPEFSSSFYEVDVLEDISPLTIIYKITATDKACIEIEKIKDYGNNSVISYYIDGSQSKQLFIIKEFSGEVVLRGKLNREISKQHQVTIIARDHGNPSQTTRTSLIVNVLDVNDNAPYFAQLEYHGYIKRDYPSGTKLVQVEAFDDDTPQFGQVSYLLYHVIPSFLSLDHRTGWIRLTTHAEQLNFEQKIEITVGAKDIEGNLSHNNATIHLWLLDSLQKIPKFSSLNNWSIEISENSSPEKVLASFSVESRMDNVRYRINTSDLLIDEFTGHLRARRSFDREIEPIISFTVYADGDWTTGMHQGRLLILDQNDNSPTCQVDGTTAHFVIDAKLVGVGAELFRLQCHDLDDGPNGEITYSIDSSFFIINPKTGIIRLMKFPHGFNQLQFHVMVTDNGEPSRHNTIKIVAEIKNEEIYSFPPTVTLLAQSNLSLGTIITSLAPINSTHRFKFQAVEMVAKKSYPVQILPSGEVFIASKFDSGRMRHLSIPVTALNLDKNPIQNKHEFLLQIFFEDTNNVVPRCPRKNRFHIAENNLPGAVVGVFSADDDSDGNRNSILFYDIVDKGKKLFHIDEYGGIIRALFTLDYEISHYYNITVVATYDGLLKAECLVVIDVLDLNDNIPKWDHEFYHFNFTSDGLDSFVGKVIAYDMDFGLNSEIRYKIRQKWYPFKINRTTGEIRQSGTLQPHYVYNLTVIATDCGNPSLSSITYVFIHTAAKKNCTPMFMNYPLYDIEINNSFLGLSFIRIHAVACGENIWYSLGYGNLSAERLDLFAIDAIDGSIFLTGTLDEYIGQRMELMITAETALSSNTITFGVVLMDNNKYGITKTITIHIQENNKAGEVCGKIDVSNNTRIIRQIPFGNAFRLHGKNLICDDVLDREKMNSYRLLLENLNKESIMVLVEVMDENDNFPQCNGTHAILIRQESSQFFPWECFDKDEGLNAAIGFQVLQKADSILDVNKHGFTVDPFKGALQHFSVLIYDRNTEAEFRDKLDELRKTSEIRYTLIPFNPGLEAQIDFKDHYHINHSLAIGTVFGTVKAKTGTTVEYFTTSFGSKYHDNKIMQWADINRLSGQLRIIQKPEGPERNMEITMLSEGFTKTIMVSFCLISKFSIIIVSVLN</sequence>
<dbReference type="SMART" id="SM00112">
    <property type="entry name" value="CA"/>
    <property type="match status" value="12"/>
</dbReference>
<feature type="domain" description="Cadherin" evidence="14">
    <location>
        <begin position="323"/>
        <end position="428"/>
    </location>
</feature>
<keyword evidence="7 12" id="KW-0106">Calcium</keyword>
<reference evidence="17" key="1">
    <citation type="submission" date="2016-04" db="UniProtKB">
        <authorList>
            <consortium name="WormBaseParasite"/>
        </authorList>
    </citation>
    <scope>IDENTIFICATION</scope>
</reference>
<dbReference type="OrthoDB" id="6252479at2759"/>
<evidence type="ECO:0000256" key="11">
    <source>
        <dbReference type="ARBA" id="ARBA00023180"/>
    </source>
</evidence>
<evidence type="ECO:0000256" key="2">
    <source>
        <dbReference type="ARBA" id="ARBA00022475"/>
    </source>
</evidence>
<dbReference type="FunFam" id="2.60.40.60:FF:000123">
    <property type="entry name" value="Protocadherin beta 4"/>
    <property type="match status" value="1"/>
</dbReference>
<evidence type="ECO:0000259" key="14">
    <source>
        <dbReference type="PROSITE" id="PS50268"/>
    </source>
</evidence>
<evidence type="ECO:0000256" key="13">
    <source>
        <dbReference type="SAM" id="Phobius"/>
    </source>
</evidence>
<dbReference type="SUPFAM" id="SSF49313">
    <property type="entry name" value="Cadherin-like"/>
    <property type="match status" value="12"/>
</dbReference>
<evidence type="ECO:0000256" key="4">
    <source>
        <dbReference type="ARBA" id="ARBA00022723"/>
    </source>
</evidence>
<dbReference type="InterPro" id="IPR020894">
    <property type="entry name" value="Cadherin_CS"/>
</dbReference>
<dbReference type="InterPro" id="IPR050174">
    <property type="entry name" value="Protocadherin/Cadherin-CA"/>
</dbReference>
<dbReference type="InterPro" id="IPR002126">
    <property type="entry name" value="Cadherin-like_dom"/>
</dbReference>
<evidence type="ECO:0000256" key="1">
    <source>
        <dbReference type="ARBA" id="ARBA00004251"/>
    </source>
</evidence>
<feature type="domain" description="Cadherin" evidence="14">
    <location>
        <begin position="1349"/>
        <end position="1437"/>
    </location>
</feature>
<keyword evidence="6" id="KW-0677">Repeat</keyword>
<protein>
    <submittedName>
        <fullName evidence="17">Cadherin domain protein</fullName>
    </submittedName>
</protein>
<evidence type="ECO:0000256" key="12">
    <source>
        <dbReference type="PROSITE-ProRule" id="PRU00043"/>
    </source>
</evidence>
<name>A0A158RCG6_THECL</name>
<feature type="domain" description="Cadherin" evidence="14">
    <location>
        <begin position="89"/>
        <end position="199"/>
    </location>
</feature>
<dbReference type="CDD" id="cd11304">
    <property type="entry name" value="Cadherin_repeat"/>
    <property type="match status" value="13"/>
</dbReference>
<dbReference type="PANTHER" id="PTHR24028:SF328">
    <property type="entry name" value="CADHERIN-3"/>
    <property type="match status" value="1"/>
</dbReference>
<keyword evidence="16" id="KW-1185">Reference proteome</keyword>
<feature type="transmembrane region" description="Helical" evidence="13">
    <location>
        <begin position="1624"/>
        <end position="1642"/>
    </location>
</feature>
<dbReference type="EMBL" id="UYYF01004510">
    <property type="protein sequence ID" value="VDN04918.1"/>
    <property type="molecule type" value="Genomic_DNA"/>
</dbReference>
<feature type="domain" description="Cadherin" evidence="14">
    <location>
        <begin position="429"/>
        <end position="530"/>
    </location>
</feature>
<keyword evidence="5" id="KW-0732">Signal</keyword>
<keyword evidence="4" id="KW-0479">Metal-binding</keyword>
<dbReference type="OMA" id="AQISYLF"/>
<dbReference type="STRING" id="103827.A0A158RCG6"/>
<accession>A0A158RCG6</accession>
<dbReference type="Gene3D" id="2.60.40.60">
    <property type="entry name" value="Cadherins"/>
    <property type="match status" value="11"/>
</dbReference>
<evidence type="ECO:0000256" key="9">
    <source>
        <dbReference type="ARBA" id="ARBA00022989"/>
    </source>
</evidence>
<keyword evidence="10 13" id="KW-0472">Membrane</keyword>
<keyword evidence="2" id="KW-1003">Cell membrane</keyword>
<comment type="subcellular location">
    <subcellularLocation>
        <location evidence="1">Cell membrane</location>
        <topology evidence="1">Single-pass type I membrane protein</topology>
    </subcellularLocation>
</comment>
<dbReference type="Proteomes" id="UP000276776">
    <property type="component" value="Unassembled WGS sequence"/>
</dbReference>
<dbReference type="InterPro" id="IPR015919">
    <property type="entry name" value="Cadherin-like_sf"/>
</dbReference>
<evidence type="ECO:0000256" key="6">
    <source>
        <dbReference type="ARBA" id="ARBA00022737"/>
    </source>
</evidence>
<dbReference type="PANTHER" id="PTHR24028">
    <property type="entry name" value="CADHERIN-87A"/>
    <property type="match status" value="1"/>
</dbReference>
<feature type="domain" description="Cadherin" evidence="14">
    <location>
        <begin position="200"/>
        <end position="317"/>
    </location>
</feature>
<feature type="domain" description="Cadherin" evidence="14">
    <location>
        <begin position="645"/>
        <end position="749"/>
    </location>
</feature>